<keyword evidence="3" id="KW-1185">Reference proteome</keyword>
<protein>
    <recommendedName>
        <fullName evidence="4">Fenitrothion hydrolase FedB</fullName>
    </recommendedName>
</protein>
<proteinExistence type="predicted"/>
<feature type="transmembrane region" description="Helical" evidence="1">
    <location>
        <begin position="105"/>
        <end position="124"/>
    </location>
</feature>
<gene>
    <name evidence="2" type="ORF">C8D93_10499</name>
</gene>
<feature type="transmembrane region" description="Helical" evidence="1">
    <location>
        <begin position="54"/>
        <end position="78"/>
    </location>
</feature>
<feature type="transmembrane region" description="Helical" evidence="1">
    <location>
        <begin position="481"/>
        <end position="499"/>
    </location>
</feature>
<organism evidence="2 3">
    <name type="scientific">Sinimarinibacterium flocculans</name>
    <dbReference type="NCBI Taxonomy" id="985250"/>
    <lineage>
        <taxon>Bacteria</taxon>
        <taxon>Pseudomonadati</taxon>
        <taxon>Pseudomonadota</taxon>
        <taxon>Gammaproteobacteria</taxon>
        <taxon>Nevskiales</taxon>
        <taxon>Nevskiaceae</taxon>
        <taxon>Sinimarinibacterium</taxon>
    </lineage>
</organism>
<dbReference type="AlphaFoldDB" id="A0A318EI64"/>
<keyword evidence="1" id="KW-1133">Transmembrane helix</keyword>
<accession>A0A318EI64</accession>
<sequence>MHAPGRCPRLFRADESRAHDVKACARLALAGPLLLPGEVAAHGFSALYNPPVPVWMYGWAAAITLVASFVIAGVLLTARHAPAAPASRDIRGTGVVRALRRCLPALRLTGVQVLMLCVATGYLGSRDPVRNFGMTFFWVIFVLLFPYLTVVVGNFYAALNPWRTLGDALDRLWRGFSHGRVRYPQRLGDWPALGLYLGFIAFELFGTGRPVPLGHFLVGYTLLNLAGIWLVGRRAWFAHCEFFAVLLRLIALLSPVDYRRGEGDEPGRLHLRWPFAGLLSERPRDLSSLSFALAMLSTTAFDGLKATQWWVGLFWADPTGLMTRWLGVAPVNAYASLRPWFLGWESLWLFASPFVYLGAYLGAIALARWLTRSPRPLRELALDFAYALLPIAIVYHMTHYTALLLANGLKILSLVSDPFGRKWDLFGTAQMFRAPILPDYSVVWHTQVGLIVLGHIVSVFVAHRIALQRFASRRDAMLSQLPMLALMIAFTVAGLWILAQPLTAVLMR</sequence>
<evidence type="ECO:0000313" key="3">
    <source>
        <dbReference type="Proteomes" id="UP000248330"/>
    </source>
</evidence>
<reference evidence="2 3" key="1">
    <citation type="submission" date="2018-04" db="EMBL/GenBank/DDBJ databases">
        <title>Genomic Encyclopedia of Type Strains, Phase IV (KMG-IV): sequencing the most valuable type-strain genomes for metagenomic binning, comparative biology and taxonomic classification.</title>
        <authorList>
            <person name="Goeker M."/>
        </authorList>
    </citation>
    <scope>NUCLEOTIDE SEQUENCE [LARGE SCALE GENOMIC DNA]</scope>
    <source>
        <strain evidence="2 3">DSM 104150</strain>
    </source>
</reference>
<dbReference type="Proteomes" id="UP000248330">
    <property type="component" value="Unassembled WGS sequence"/>
</dbReference>
<evidence type="ECO:0000313" key="2">
    <source>
        <dbReference type="EMBL" id="PXV68404.1"/>
    </source>
</evidence>
<dbReference type="EMBL" id="QICN01000004">
    <property type="protein sequence ID" value="PXV68404.1"/>
    <property type="molecule type" value="Genomic_DNA"/>
</dbReference>
<name>A0A318EI64_9GAMM</name>
<feature type="transmembrane region" description="Helical" evidence="1">
    <location>
        <begin position="190"/>
        <end position="207"/>
    </location>
</feature>
<keyword evidence="1" id="KW-0472">Membrane</keyword>
<feature type="transmembrane region" description="Helical" evidence="1">
    <location>
        <begin position="213"/>
        <end position="231"/>
    </location>
</feature>
<feature type="transmembrane region" description="Helical" evidence="1">
    <location>
        <begin position="380"/>
        <end position="398"/>
    </location>
</feature>
<feature type="transmembrane region" description="Helical" evidence="1">
    <location>
        <begin position="347"/>
        <end position="368"/>
    </location>
</feature>
<feature type="transmembrane region" description="Helical" evidence="1">
    <location>
        <begin position="136"/>
        <end position="159"/>
    </location>
</feature>
<evidence type="ECO:0000256" key="1">
    <source>
        <dbReference type="SAM" id="Phobius"/>
    </source>
</evidence>
<feature type="transmembrane region" description="Helical" evidence="1">
    <location>
        <begin position="442"/>
        <end position="461"/>
    </location>
</feature>
<keyword evidence="1" id="KW-0812">Transmembrane</keyword>
<evidence type="ECO:0008006" key="4">
    <source>
        <dbReference type="Google" id="ProtNLM"/>
    </source>
</evidence>
<comment type="caution">
    <text evidence="2">The sequence shown here is derived from an EMBL/GenBank/DDBJ whole genome shotgun (WGS) entry which is preliminary data.</text>
</comment>